<name>A0A811UNN3_CERCA</name>
<dbReference type="Proteomes" id="UP000606786">
    <property type="component" value="Unassembled WGS sequence"/>
</dbReference>
<proteinExistence type="predicted"/>
<organism evidence="2 3">
    <name type="scientific">Ceratitis capitata</name>
    <name type="common">Mediterranean fruit fly</name>
    <name type="synonym">Tephritis capitata</name>
    <dbReference type="NCBI Taxonomy" id="7213"/>
    <lineage>
        <taxon>Eukaryota</taxon>
        <taxon>Metazoa</taxon>
        <taxon>Ecdysozoa</taxon>
        <taxon>Arthropoda</taxon>
        <taxon>Hexapoda</taxon>
        <taxon>Insecta</taxon>
        <taxon>Pterygota</taxon>
        <taxon>Neoptera</taxon>
        <taxon>Endopterygota</taxon>
        <taxon>Diptera</taxon>
        <taxon>Brachycera</taxon>
        <taxon>Muscomorpha</taxon>
        <taxon>Tephritoidea</taxon>
        <taxon>Tephritidae</taxon>
        <taxon>Ceratitis</taxon>
        <taxon>Ceratitis</taxon>
    </lineage>
</organism>
<protein>
    <submittedName>
        <fullName evidence="2">(Mediterranean fruit fly) hypothetical protein</fullName>
    </submittedName>
</protein>
<keyword evidence="3" id="KW-1185">Reference proteome</keyword>
<evidence type="ECO:0000313" key="3">
    <source>
        <dbReference type="Proteomes" id="UP000606786"/>
    </source>
</evidence>
<accession>A0A811UNN3</accession>
<evidence type="ECO:0000313" key="2">
    <source>
        <dbReference type="EMBL" id="CAD7000812.1"/>
    </source>
</evidence>
<gene>
    <name evidence="2" type="ORF">CCAP1982_LOCUS9287</name>
</gene>
<sequence length="95" mass="10844">MQGCSEVFVDSMEYPEQAAEGSTLAIWRYHTRHISPEFRFNKPQQNCTINCINTSQQLQWSNQKSFDPQQPDTVPTSAPLNLPHFSTGNTSVIRE</sequence>
<reference evidence="2" key="1">
    <citation type="submission" date="2020-11" db="EMBL/GenBank/DDBJ databases">
        <authorList>
            <person name="Whitehead M."/>
        </authorList>
    </citation>
    <scope>NUCLEOTIDE SEQUENCE</scope>
    <source>
        <strain evidence="2">EGII</strain>
    </source>
</reference>
<dbReference type="AlphaFoldDB" id="A0A811UNN3"/>
<dbReference type="Gene3D" id="3.40.220.10">
    <property type="entry name" value="Leucine Aminopeptidase, subunit E, domain 1"/>
    <property type="match status" value="1"/>
</dbReference>
<comment type="caution">
    <text evidence="2">The sequence shown here is derived from an EMBL/GenBank/DDBJ whole genome shotgun (WGS) entry which is preliminary data.</text>
</comment>
<dbReference type="InterPro" id="IPR043472">
    <property type="entry name" value="Macro_dom-like"/>
</dbReference>
<dbReference type="EMBL" id="CAJHJT010000023">
    <property type="protein sequence ID" value="CAD7000812.1"/>
    <property type="molecule type" value="Genomic_DNA"/>
</dbReference>
<feature type="region of interest" description="Disordered" evidence="1">
    <location>
        <begin position="63"/>
        <end position="95"/>
    </location>
</feature>
<evidence type="ECO:0000256" key="1">
    <source>
        <dbReference type="SAM" id="MobiDB-lite"/>
    </source>
</evidence>